<dbReference type="InterPro" id="IPR053441">
    <property type="entry name" value="2Fe2S_Ferredoxin"/>
</dbReference>
<dbReference type="PROSITE" id="PS51085">
    <property type="entry name" value="2FE2S_FER_2"/>
    <property type="match status" value="1"/>
</dbReference>
<dbReference type="InterPro" id="IPR006058">
    <property type="entry name" value="2Fe2S_fd_BS"/>
</dbReference>
<sequence length="228" mass="25406">MTSPYEVLGVDPDADEAELLEAYRQRVKETHPDQGGSAEQFQAVKDAYEQLRSGEVPEWESTASPDAREPRQTGRTSRTPTSPPETVTVEYLDYEVLDDHGWSIGDEDLFERARRADLDPEAHGQFSVNPGETLLEAAEDSGFAWPFACRGGACTNCAVAIVDGEMPPPVGHILPEKLIRRGIRLSCLSAPITDDAKVVYNVKHMPDVEEFLLPASRFEKTYSRQRDR</sequence>
<dbReference type="PROSITE" id="PS50076">
    <property type="entry name" value="DNAJ_2"/>
    <property type="match status" value="1"/>
</dbReference>
<keyword evidence="7" id="KW-0411">Iron-sulfur</keyword>
<evidence type="ECO:0000256" key="4">
    <source>
        <dbReference type="ARBA" id="ARBA00022723"/>
    </source>
</evidence>
<dbReference type="CDD" id="cd00207">
    <property type="entry name" value="fer2"/>
    <property type="match status" value="1"/>
</dbReference>
<dbReference type="PRINTS" id="PR00625">
    <property type="entry name" value="JDOMAIN"/>
</dbReference>
<dbReference type="Pfam" id="PF00226">
    <property type="entry name" value="DnaJ"/>
    <property type="match status" value="1"/>
</dbReference>
<evidence type="ECO:0000256" key="7">
    <source>
        <dbReference type="ARBA" id="ARBA00023014"/>
    </source>
</evidence>
<dbReference type="SUPFAM" id="SSF54292">
    <property type="entry name" value="2Fe-2S ferredoxin-like"/>
    <property type="match status" value="1"/>
</dbReference>
<dbReference type="SMART" id="SM00271">
    <property type="entry name" value="DnaJ"/>
    <property type="match status" value="1"/>
</dbReference>
<dbReference type="SUPFAM" id="SSF46565">
    <property type="entry name" value="Chaperone J-domain"/>
    <property type="match status" value="1"/>
</dbReference>
<dbReference type="PANTHER" id="PTHR43112">
    <property type="entry name" value="FERREDOXIN"/>
    <property type="match status" value="1"/>
</dbReference>
<protein>
    <submittedName>
        <fullName evidence="13">DnaJ domain-containing protein</fullName>
    </submittedName>
</protein>
<feature type="domain" description="2Fe-2S ferredoxin-type" evidence="11">
    <location>
        <begin position="114"/>
        <end position="204"/>
    </location>
</feature>
<evidence type="ECO:0000256" key="2">
    <source>
        <dbReference type="ARBA" id="ARBA00022448"/>
    </source>
</evidence>
<proteinExistence type="inferred from homology"/>
<feature type="compositionally biased region" description="Low complexity" evidence="9">
    <location>
        <begin position="75"/>
        <end position="86"/>
    </location>
</feature>
<evidence type="ECO:0000313" key="12">
    <source>
        <dbReference type="EMBL" id="MCU4718764.1"/>
    </source>
</evidence>
<dbReference type="GO" id="GO:0051537">
    <property type="term" value="F:2 iron, 2 sulfur cluster binding"/>
    <property type="evidence" value="ECO:0007669"/>
    <property type="project" value="UniProtKB-KW"/>
</dbReference>
<evidence type="ECO:0000256" key="1">
    <source>
        <dbReference type="ARBA" id="ARBA00007874"/>
    </source>
</evidence>
<feature type="domain" description="J" evidence="10">
    <location>
        <begin position="3"/>
        <end position="63"/>
    </location>
</feature>
<feature type="region of interest" description="Disordered" evidence="9">
    <location>
        <begin position="25"/>
        <end position="86"/>
    </location>
</feature>
<dbReference type="Pfam" id="PF00111">
    <property type="entry name" value="Fer2"/>
    <property type="match status" value="1"/>
</dbReference>
<dbReference type="Proteomes" id="UP001208186">
    <property type="component" value="Unassembled WGS sequence"/>
</dbReference>
<dbReference type="EMBL" id="JAOPKD010000013">
    <property type="protein sequence ID" value="MCU4727751.1"/>
    <property type="molecule type" value="Genomic_DNA"/>
</dbReference>
<evidence type="ECO:0000313" key="14">
    <source>
        <dbReference type="Proteomes" id="UP001208186"/>
    </source>
</evidence>
<dbReference type="NCBIfam" id="NF041393">
    <property type="entry name" value="Frdxn_Halo"/>
    <property type="match status" value="1"/>
</dbReference>
<dbReference type="Gene3D" id="3.10.20.30">
    <property type="match status" value="1"/>
</dbReference>
<dbReference type="AlphaFoldDB" id="A0AAE3ICX0"/>
<name>A0AAE3ICX0_9EURY</name>
<dbReference type="Gene3D" id="1.10.287.110">
    <property type="entry name" value="DnaJ domain"/>
    <property type="match status" value="1"/>
</dbReference>
<organism evidence="13 15">
    <name type="scientific">Halapricum hydrolyticum</name>
    <dbReference type="NCBI Taxonomy" id="2979991"/>
    <lineage>
        <taxon>Archaea</taxon>
        <taxon>Methanobacteriati</taxon>
        <taxon>Methanobacteriota</taxon>
        <taxon>Stenosarchaea group</taxon>
        <taxon>Halobacteria</taxon>
        <taxon>Halobacteriales</taxon>
        <taxon>Haloarculaceae</taxon>
        <taxon>Halapricum</taxon>
    </lineage>
</organism>
<evidence type="ECO:0000259" key="10">
    <source>
        <dbReference type="PROSITE" id="PS50076"/>
    </source>
</evidence>
<dbReference type="InterPro" id="IPR001041">
    <property type="entry name" value="2Fe-2S_ferredoxin-type"/>
</dbReference>
<evidence type="ECO:0000313" key="15">
    <source>
        <dbReference type="Proteomes" id="UP001209746"/>
    </source>
</evidence>
<accession>A0AAE3ICX0</accession>
<dbReference type="InterPro" id="IPR012675">
    <property type="entry name" value="Beta-grasp_dom_sf"/>
</dbReference>
<evidence type="ECO:0000256" key="5">
    <source>
        <dbReference type="ARBA" id="ARBA00022982"/>
    </source>
</evidence>
<dbReference type="InterPro" id="IPR036869">
    <property type="entry name" value="J_dom_sf"/>
</dbReference>
<dbReference type="PROSITE" id="PS00197">
    <property type="entry name" value="2FE2S_FER_1"/>
    <property type="match status" value="1"/>
</dbReference>
<dbReference type="Proteomes" id="UP001209746">
    <property type="component" value="Unassembled WGS sequence"/>
</dbReference>
<comment type="cofactor">
    <cofactor evidence="8">
        <name>[2Fe-2S] cluster</name>
        <dbReference type="ChEBI" id="CHEBI:190135"/>
    </cofactor>
</comment>
<evidence type="ECO:0000256" key="3">
    <source>
        <dbReference type="ARBA" id="ARBA00022714"/>
    </source>
</evidence>
<gene>
    <name evidence="13" type="ORF">OB914_12325</name>
    <name evidence="12" type="ORF">OB916_11905</name>
</gene>
<keyword evidence="6" id="KW-0408">Iron</keyword>
<dbReference type="InterPro" id="IPR001623">
    <property type="entry name" value="DnaJ_domain"/>
</dbReference>
<evidence type="ECO:0000256" key="6">
    <source>
        <dbReference type="ARBA" id="ARBA00023004"/>
    </source>
</evidence>
<comment type="similarity">
    <text evidence="1">Belongs to the 2Fe2S plant-type ferredoxin family.</text>
</comment>
<evidence type="ECO:0000313" key="13">
    <source>
        <dbReference type="EMBL" id="MCU4727751.1"/>
    </source>
</evidence>
<dbReference type="CDD" id="cd06257">
    <property type="entry name" value="DnaJ"/>
    <property type="match status" value="1"/>
</dbReference>
<dbReference type="PANTHER" id="PTHR43112:SF3">
    <property type="entry name" value="FERREDOXIN-2, CHLOROPLASTIC"/>
    <property type="match status" value="1"/>
</dbReference>
<keyword evidence="5" id="KW-0249">Electron transport</keyword>
<reference evidence="13" key="1">
    <citation type="submission" date="2023-02" db="EMBL/GenBank/DDBJ databases">
        <title>Enrichment on poylsaccharides allowed isolation of novel metabolic and taxonomic groups of Haloarchaea.</title>
        <authorList>
            <person name="Sorokin D.Y."/>
            <person name="Elcheninov A.G."/>
            <person name="Khizhniak T.V."/>
            <person name="Kolganova T.V."/>
            <person name="Kublanov I.V."/>
        </authorList>
    </citation>
    <scope>NUCLEOTIDE SEQUENCE</scope>
    <source>
        <strain evidence="12 14">HArc-curdl5-1</strain>
        <strain evidence="13">HArc-curdl7</strain>
    </source>
</reference>
<evidence type="ECO:0000256" key="9">
    <source>
        <dbReference type="SAM" id="MobiDB-lite"/>
    </source>
</evidence>
<keyword evidence="2" id="KW-0813">Transport</keyword>
<evidence type="ECO:0000259" key="11">
    <source>
        <dbReference type="PROSITE" id="PS51085"/>
    </source>
</evidence>
<evidence type="ECO:0000256" key="8">
    <source>
        <dbReference type="ARBA" id="ARBA00034078"/>
    </source>
</evidence>
<dbReference type="RefSeq" id="WP_315909515.1">
    <property type="nucleotide sequence ID" value="NZ_JAOPKC010000014.1"/>
</dbReference>
<dbReference type="EMBL" id="JAOPKC010000014">
    <property type="protein sequence ID" value="MCU4718764.1"/>
    <property type="molecule type" value="Genomic_DNA"/>
</dbReference>
<dbReference type="GO" id="GO:0046872">
    <property type="term" value="F:metal ion binding"/>
    <property type="evidence" value="ECO:0007669"/>
    <property type="project" value="UniProtKB-KW"/>
</dbReference>
<comment type="caution">
    <text evidence="13">The sequence shown here is derived from an EMBL/GenBank/DDBJ whole genome shotgun (WGS) entry which is preliminary data.</text>
</comment>
<dbReference type="InterPro" id="IPR036010">
    <property type="entry name" value="2Fe-2S_ferredoxin-like_sf"/>
</dbReference>
<keyword evidence="14" id="KW-1185">Reference proteome</keyword>
<keyword evidence="4" id="KW-0479">Metal-binding</keyword>
<keyword evidence="3" id="KW-0001">2Fe-2S</keyword>